<dbReference type="InterPro" id="IPR029069">
    <property type="entry name" value="HotDog_dom_sf"/>
</dbReference>
<dbReference type="InterPro" id="IPR039298">
    <property type="entry name" value="ACOT13"/>
</dbReference>
<organism evidence="5 6">
    <name type="scientific">Lentinula raphanica</name>
    <dbReference type="NCBI Taxonomy" id="153919"/>
    <lineage>
        <taxon>Eukaryota</taxon>
        <taxon>Fungi</taxon>
        <taxon>Dikarya</taxon>
        <taxon>Basidiomycota</taxon>
        <taxon>Agaricomycotina</taxon>
        <taxon>Agaricomycetes</taxon>
        <taxon>Agaricomycetidae</taxon>
        <taxon>Agaricales</taxon>
        <taxon>Marasmiineae</taxon>
        <taxon>Omphalotaceae</taxon>
        <taxon>Lentinula</taxon>
    </lineage>
</organism>
<feature type="region of interest" description="Disordered" evidence="3">
    <location>
        <begin position="195"/>
        <end position="215"/>
    </location>
</feature>
<dbReference type="SUPFAM" id="SSF54637">
    <property type="entry name" value="Thioesterase/thiol ester dehydrase-isomerase"/>
    <property type="match status" value="1"/>
</dbReference>
<protein>
    <recommendedName>
        <fullName evidence="4">Thioesterase domain-containing protein</fullName>
    </recommendedName>
</protein>
<evidence type="ECO:0000256" key="1">
    <source>
        <dbReference type="ARBA" id="ARBA00008324"/>
    </source>
</evidence>
<dbReference type="CDD" id="cd03443">
    <property type="entry name" value="PaaI_thioesterase"/>
    <property type="match status" value="1"/>
</dbReference>
<keyword evidence="2" id="KW-0378">Hydrolase</keyword>
<dbReference type="InterPro" id="IPR006683">
    <property type="entry name" value="Thioestr_dom"/>
</dbReference>
<accession>A0AA38UJB7</accession>
<evidence type="ECO:0000256" key="3">
    <source>
        <dbReference type="SAM" id="MobiDB-lite"/>
    </source>
</evidence>
<dbReference type="Gene3D" id="3.10.129.10">
    <property type="entry name" value="Hotdog Thioesterase"/>
    <property type="match status" value="1"/>
</dbReference>
<dbReference type="Proteomes" id="UP001163846">
    <property type="component" value="Unassembled WGS sequence"/>
</dbReference>
<dbReference type="AlphaFoldDB" id="A0AA38UJB7"/>
<reference evidence="5" key="1">
    <citation type="submission" date="2022-08" db="EMBL/GenBank/DDBJ databases">
        <authorList>
            <consortium name="DOE Joint Genome Institute"/>
            <person name="Min B."/>
            <person name="Riley R."/>
            <person name="Sierra-Patev S."/>
            <person name="Naranjo-Ortiz M."/>
            <person name="Looney B."/>
            <person name="Konkel Z."/>
            <person name="Slot J.C."/>
            <person name="Sakamoto Y."/>
            <person name="Steenwyk J.L."/>
            <person name="Rokas A."/>
            <person name="Carro J."/>
            <person name="Camarero S."/>
            <person name="Ferreira P."/>
            <person name="Molpeceres G."/>
            <person name="Ruiz-Duenas F.J."/>
            <person name="Serrano A."/>
            <person name="Henrissat B."/>
            <person name="Drula E."/>
            <person name="Hughes K.W."/>
            <person name="Mata J.L."/>
            <person name="Ishikawa N.K."/>
            <person name="Vargas-Isla R."/>
            <person name="Ushijima S."/>
            <person name="Smith C.A."/>
            <person name="Ahrendt S."/>
            <person name="Andreopoulos W."/>
            <person name="He G."/>
            <person name="Labutti K."/>
            <person name="Lipzen A."/>
            <person name="Ng V."/>
            <person name="Sandor L."/>
            <person name="Barry K."/>
            <person name="Martinez A.T."/>
            <person name="Xiao Y."/>
            <person name="Gibbons J.G."/>
            <person name="Terashima K."/>
            <person name="Hibbett D.S."/>
            <person name="Grigoriev I.V."/>
        </authorList>
    </citation>
    <scope>NUCLEOTIDE SEQUENCE</scope>
    <source>
        <strain evidence="5">TFB9207</strain>
    </source>
</reference>
<dbReference type="PANTHER" id="PTHR21660">
    <property type="entry name" value="THIOESTERASE SUPERFAMILY MEMBER-RELATED"/>
    <property type="match status" value="1"/>
</dbReference>
<dbReference type="PANTHER" id="PTHR21660:SF1">
    <property type="entry name" value="ACYL-COENZYME A THIOESTERASE 13"/>
    <property type="match status" value="1"/>
</dbReference>
<sequence>MKRIRTQAAAPQLFTSTMAHIQGNLPLAMKEENERFFRHFVGTPSTSYGADVGKQIKLTGANVSLPVDLDGKTEAEIAAAKKGAEIETVCEVEITKEMCNIYGTLHGGCAAYIVDLCSSTAVVCYGLYTGTDGTGVSSSMNLHWHRPITAGKKLKITSNTVFVDGLIRNARSELRDLQTNKLYVSAVHSTLAGGSRTAALRKSNKDKTEKTNSKL</sequence>
<evidence type="ECO:0000259" key="4">
    <source>
        <dbReference type="Pfam" id="PF03061"/>
    </source>
</evidence>
<dbReference type="Pfam" id="PF03061">
    <property type="entry name" value="4HBT"/>
    <property type="match status" value="1"/>
</dbReference>
<proteinExistence type="inferred from homology"/>
<name>A0AA38UJB7_9AGAR</name>
<comment type="similarity">
    <text evidence="1">Belongs to the thioesterase PaaI family.</text>
</comment>
<evidence type="ECO:0000313" key="5">
    <source>
        <dbReference type="EMBL" id="KAJ3840542.1"/>
    </source>
</evidence>
<comment type="caution">
    <text evidence="5">The sequence shown here is derived from an EMBL/GenBank/DDBJ whole genome shotgun (WGS) entry which is preliminary data.</text>
</comment>
<keyword evidence="6" id="KW-1185">Reference proteome</keyword>
<feature type="domain" description="Thioesterase" evidence="4">
    <location>
        <begin position="102"/>
        <end position="162"/>
    </location>
</feature>
<evidence type="ECO:0000313" key="6">
    <source>
        <dbReference type="Proteomes" id="UP001163846"/>
    </source>
</evidence>
<gene>
    <name evidence="5" type="ORF">F5878DRAFT_612945</name>
</gene>
<dbReference type="GO" id="GO:0047617">
    <property type="term" value="F:fatty acyl-CoA hydrolase activity"/>
    <property type="evidence" value="ECO:0007669"/>
    <property type="project" value="InterPro"/>
</dbReference>
<feature type="compositionally biased region" description="Basic and acidic residues" evidence="3">
    <location>
        <begin position="203"/>
        <end position="215"/>
    </location>
</feature>
<dbReference type="EMBL" id="MU806075">
    <property type="protein sequence ID" value="KAJ3840542.1"/>
    <property type="molecule type" value="Genomic_DNA"/>
</dbReference>
<evidence type="ECO:0000256" key="2">
    <source>
        <dbReference type="ARBA" id="ARBA00022801"/>
    </source>
</evidence>